<evidence type="ECO:0000313" key="3">
    <source>
        <dbReference type="Proteomes" id="UP001620597"/>
    </source>
</evidence>
<gene>
    <name evidence="2" type="ORF">WG929_18515</name>
</gene>
<dbReference type="InterPro" id="IPR038765">
    <property type="entry name" value="Papain-like_cys_pep_sf"/>
</dbReference>
<dbReference type="RefSeq" id="WP_416207298.1">
    <property type="nucleotide sequence ID" value="NZ_JBBKTX010000030.1"/>
</dbReference>
<dbReference type="PANTHER" id="PTHR33490:SF12">
    <property type="entry name" value="BLL5557 PROTEIN"/>
    <property type="match status" value="1"/>
</dbReference>
<dbReference type="Proteomes" id="UP001620597">
    <property type="component" value="Unassembled WGS sequence"/>
</dbReference>
<dbReference type="SUPFAM" id="SSF54001">
    <property type="entry name" value="Cysteine proteinases"/>
    <property type="match status" value="1"/>
</dbReference>
<evidence type="ECO:0000313" key="2">
    <source>
        <dbReference type="EMBL" id="MFK4754405.1"/>
    </source>
</evidence>
<organism evidence="2 3">
    <name type="scientific">Oceanobacter antarcticus</name>
    <dbReference type="NCBI Taxonomy" id="3133425"/>
    <lineage>
        <taxon>Bacteria</taxon>
        <taxon>Pseudomonadati</taxon>
        <taxon>Pseudomonadota</taxon>
        <taxon>Gammaproteobacteria</taxon>
        <taxon>Oceanospirillales</taxon>
        <taxon>Oceanospirillaceae</taxon>
        <taxon>Oceanobacter</taxon>
    </lineage>
</organism>
<proteinExistence type="predicted"/>
<feature type="domain" description="Transglutaminase-like" evidence="1">
    <location>
        <begin position="2"/>
        <end position="47"/>
    </location>
</feature>
<dbReference type="InterPro" id="IPR002931">
    <property type="entry name" value="Transglutaminase-like"/>
</dbReference>
<evidence type="ECO:0000259" key="1">
    <source>
        <dbReference type="SMART" id="SM00460"/>
    </source>
</evidence>
<name>A0ABW8NPC5_9GAMM</name>
<dbReference type="Gene3D" id="3.10.620.30">
    <property type="match status" value="1"/>
</dbReference>
<dbReference type="PANTHER" id="PTHR33490">
    <property type="entry name" value="BLR5614 PROTEIN-RELATED"/>
    <property type="match status" value="1"/>
</dbReference>
<keyword evidence="3" id="KW-1185">Reference proteome</keyword>
<comment type="caution">
    <text evidence="2">The sequence shown here is derived from an EMBL/GenBank/DDBJ whole genome shotgun (WGS) entry which is preliminary data.</text>
</comment>
<accession>A0ABW8NPC5</accession>
<dbReference type="EMBL" id="JBBKTX010000030">
    <property type="protein sequence ID" value="MFK4754405.1"/>
    <property type="molecule type" value="Genomic_DNA"/>
</dbReference>
<dbReference type="Pfam" id="PF01841">
    <property type="entry name" value="Transglut_core"/>
    <property type="match status" value="1"/>
</dbReference>
<sequence length="130" mass="14060">MSIALCNALGIPARYVSGYAVGLEPPDFHSFFEVYLEYRWFLFDATRMAPVSGLVRIGIGRDAADASFANIVGLATMPSIKVEASAVDWELTYRIEMVGWYPRPEKSEPDCGMQGSGAGLLTRCAVGACA</sequence>
<reference evidence="2 3" key="1">
    <citation type="submission" date="2024-03" db="EMBL/GenBank/DDBJ databases">
        <title>High-quality draft genome sequence of Oceanobacter sp. wDCs-4.</title>
        <authorList>
            <person name="Dong C."/>
        </authorList>
    </citation>
    <scope>NUCLEOTIDE SEQUENCE [LARGE SCALE GENOMIC DNA]</scope>
    <source>
        <strain evidence="3">wDCs-4</strain>
    </source>
</reference>
<dbReference type="SMART" id="SM00460">
    <property type="entry name" value="TGc"/>
    <property type="match status" value="1"/>
</dbReference>
<protein>
    <submittedName>
        <fullName evidence="2">Transglutaminase domain-containing protein</fullName>
    </submittedName>
</protein>